<evidence type="ECO:0000256" key="1">
    <source>
        <dbReference type="SAM" id="Coils"/>
    </source>
</evidence>
<dbReference type="AlphaFoldDB" id="F8CCT5"/>
<dbReference type="Pfam" id="PF09544">
    <property type="entry name" value="DUF2381"/>
    <property type="match status" value="1"/>
</dbReference>
<dbReference type="EMBL" id="CP002830">
    <property type="protein sequence ID" value="AEI63442.1"/>
    <property type="molecule type" value="Genomic_DNA"/>
</dbReference>
<dbReference type="HOGENOM" id="CLU_078790_0_0_7"/>
<evidence type="ECO:0000313" key="3">
    <source>
        <dbReference type="EMBL" id="AEI63442.1"/>
    </source>
</evidence>
<sequence>MHAPSFALLITALLMGTGTASAERGTPPCQTGVRHIELPATAPAEPAQVCISPGQSTLINFDGALVPGSMTLEGEERFTQAEPGPSSLKLVPSEKLTAGERLRLTVRFQGSAAPSSATLLLVVHPAQAEPLVDIHRLTRTVESYHQELRAREAQLHQLREENHRLRAESAGPGGLAGLHAAGLLDDKAFMARDSTASVQVPPASALIPDGPLLSFRASNRVAVTMRLLNPEGAAPWVVQDARMALAGKKGVELKVLKVWPAAPIQPGKTLSIAVEAEASGPPLQGPFTLRLWEATGGRTAIIQGVMLP</sequence>
<dbReference type="InterPro" id="IPR011754">
    <property type="entry name" value="Mxa_paralog_2268"/>
</dbReference>
<feature type="chain" id="PRO_5003368096" description="DUF2381 family protein" evidence="2">
    <location>
        <begin position="23"/>
        <end position="308"/>
    </location>
</feature>
<dbReference type="KEGG" id="mfu:LILAB_07645"/>
<keyword evidence="1" id="KW-0175">Coiled coil</keyword>
<dbReference type="Proteomes" id="UP000000488">
    <property type="component" value="Chromosome"/>
</dbReference>
<evidence type="ECO:0008006" key="5">
    <source>
        <dbReference type="Google" id="ProtNLM"/>
    </source>
</evidence>
<reference evidence="3 4" key="1">
    <citation type="journal article" date="2011" name="J. Bacteriol.">
        <title>Genome sequence of the halotolerant marine bacterium Myxococcus fulvus HW-1.</title>
        <authorList>
            <person name="Li Z.F."/>
            <person name="Li X."/>
            <person name="Liu H."/>
            <person name="Liu X."/>
            <person name="Han K."/>
            <person name="Wu Z.H."/>
            <person name="Hu W."/>
            <person name="Li F.F."/>
            <person name="Li Y.Z."/>
        </authorList>
    </citation>
    <scope>NUCLEOTIDE SEQUENCE [LARGE SCALE GENOMIC DNA]</scope>
    <source>
        <strain evidence="4">ATCC BAA-855 / HW-1</strain>
    </source>
</reference>
<feature type="coiled-coil region" evidence="1">
    <location>
        <begin position="141"/>
        <end position="168"/>
    </location>
</feature>
<evidence type="ECO:0000256" key="2">
    <source>
        <dbReference type="SAM" id="SignalP"/>
    </source>
</evidence>
<evidence type="ECO:0000313" key="4">
    <source>
        <dbReference type="Proteomes" id="UP000000488"/>
    </source>
</evidence>
<dbReference type="eggNOG" id="ENOG5031DDZ">
    <property type="taxonomic scope" value="Bacteria"/>
</dbReference>
<gene>
    <name evidence="3" type="ordered locus">LILAB_07645</name>
</gene>
<organism evidence="3 4">
    <name type="scientific">Myxococcus fulvus (strain ATCC BAA-855 / HW-1)</name>
    <dbReference type="NCBI Taxonomy" id="483219"/>
    <lineage>
        <taxon>Bacteria</taxon>
        <taxon>Pseudomonadati</taxon>
        <taxon>Myxococcota</taxon>
        <taxon>Myxococcia</taxon>
        <taxon>Myxococcales</taxon>
        <taxon>Cystobacterineae</taxon>
        <taxon>Myxococcaceae</taxon>
        <taxon>Myxococcus</taxon>
    </lineage>
</organism>
<keyword evidence="2" id="KW-0732">Signal</keyword>
<proteinExistence type="predicted"/>
<name>F8CCT5_MYXFH</name>
<dbReference type="NCBIfam" id="TIGR02268">
    <property type="entry name" value="Myxococcus xanthus paralogous family TIGR02268"/>
    <property type="match status" value="1"/>
</dbReference>
<protein>
    <recommendedName>
        <fullName evidence="5">DUF2381 family protein</fullName>
    </recommendedName>
</protein>
<accession>F8CCT5</accession>
<feature type="signal peptide" evidence="2">
    <location>
        <begin position="1"/>
        <end position="22"/>
    </location>
</feature>